<keyword evidence="2 4" id="KW-0472">Membrane</keyword>
<proteinExistence type="inferred from homology"/>
<keyword evidence="5" id="KW-0732">Signal</keyword>
<reference evidence="8" key="1">
    <citation type="journal article" date="2014" name="Int. J. Syst. Evol. Microbiol.">
        <title>Complete genome sequence of Corynebacterium casei LMG S-19264T (=DSM 44701T), isolated from a smear-ripened cheese.</title>
        <authorList>
            <consortium name="US DOE Joint Genome Institute (JGI-PGF)"/>
            <person name="Walter F."/>
            <person name="Albersmeier A."/>
            <person name="Kalinowski J."/>
            <person name="Ruckert C."/>
        </authorList>
    </citation>
    <scope>NUCLEOTIDE SEQUENCE</scope>
    <source>
        <strain evidence="8">CGMCC 1.15966</strain>
    </source>
</reference>
<evidence type="ECO:0000256" key="1">
    <source>
        <dbReference type="ARBA" id="ARBA00004442"/>
    </source>
</evidence>
<dbReference type="GO" id="GO:0009279">
    <property type="term" value="C:cell outer membrane"/>
    <property type="evidence" value="ECO:0007669"/>
    <property type="project" value="UniProtKB-SubCell"/>
</dbReference>
<evidence type="ECO:0000313" key="9">
    <source>
        <dbReference type="Proteomes" id="UP000614460"/>
    </source>
</evidence>
<accession>A0A8H9FZ59</accession>
<evidence type="ECO:0000256" key="5">
    <source>
        <dbReference type="SAM" id="SignalP"/>
    </source>
</evidence>
<dbReference type="InterPro" id="IPR000531">
    <property type="entry name" value="Beta-barrel_TonB"/>
</dbReference>
<dbReference type="PANTHER" id="PTHR40980:SF5">
    <property type="entry name" value="TONB-DEPENDENT RECEPTOR"/>
    <property type="match status" value="1"/>
</dbReference>
<dbReference type="InterPro" id="IPR036942">
    <property type="entry name" value="Beta-barrel_TonB_sf"/>
</dbReference>
<comment type="subcellular location">
    <subcellularLocation>
        <location evidence="1 4">Cell outer membrane</location>
    </subcellularLocation>
</comment>
<dbReference type="Gene3D" id="2.40.170.20">
    <property type="entry name" value="TonB-dependent receptor, beta-barrel domain"/>
    <property type="match status" value="1"/>
</dbReference>
<sequence length="909" mass="101802">MNCIKKLFSLLVLCLGVLMTYAQQAPFGVKGTVVDIESYQPLAGVTVTIANSQLGTTTNDKGEFYIPLPSDKSAEYLIRATLMGYDAQELNFTLQSNDTEFLSFALKNVDAVIEEVVVTRRREKFTELALLEERKKSNLMIESIGAQELSRKGVSDARAALTKMAGVSRQEGVRNVLVRGLGDRYNSTSLNGLPLPSENPLYKNVSLDFFGTDVIQNINVNKTFNPTISGDVAGANIDIFTKEATGNSFEIGISGGGNSQTIGQDNFRRIDGTNWFGTLPAGSKPPLTDLNTYGFQNAWTPSPIKNLINSGIKLAANKRFLINNNPLSVFFTAGMESKYRFYEGKFQAANNEGKLYLDKDYSSNEYNVSQNGMLNVRYTWNNSYVSYNSLYIHDQTQTIWDMFGMGENELEGDKELNRRQQINDNHLFVNQLLSRLHLTEKLSADLGLGFNYTIGNEPDRRSNKLLFRNDKYAFHTSSANSNERFYSYMNEKGLTAKAILSYKLGDNQDFERKIDFGYNGNIVKRDFKATIYTFKLTPPYPETADINGLDNFFTQENLGTKYNIETGRGRSNVDPFYYLGNKDVHSALANLTYQFDEKFTALVGLRFDKVKQTVTYNTNVGNSDVNGPSIIDKNYLLPSLNLKYSLTDKMILRASGSQSYILPQFIEIAPMLYNGQNITTQGNSNLVPSEVINADLKWELYPGAGDLVSVGVFYKHIKNPISRIQIFSAGNPFTFANTGSQATVLGAELEVKKDLLRTAGDFGENVLSAGLNFSYLYSKQKLDYSFARFESTEDMLEGASPILVNADISYKAYFKNFDLQPTLVLNYFSDRIYALGTNGYKNVMEKGYPTLDFVMNGTINKKFGINIKAENILNPERQYNREFANGAPSILVESFKRGIDFSAGVSYKF</sequence>
<reference evidence="8" key="2">
    <citation type="submission" date="2020-09" db="EMBL/GenBank/DDBJ databases">
        <authorList>
            <person name="Sun Q."/>
            <person name="Zhou Y."/>
        </authorList>
    </citation>
    <scope>NUCLEOTIDE SEQUENCE</scope>
    <source>
        <strain evidence="8">CGMCC 1.15966</strain>
    </source>
</reference>
<evidence type="ECO:0000259" key="6">
    <source>
        <dbReference type="Pfam" id="PF00593"/>
    </source>
</evidence>
<dbReference type="InterPro" id="IPR012910">
    <property type="entry name" value="Plug_dom"/>
</dbReference>
<gene>
    <name evidence="8" type="ORF">GCM10011516_20640</name>
</gene>
<dbReference type="Gene3D" id="2.170.130.10">
    <property type="entry name" value="TonB-dependent receptor, plug domain"/>
    <property type="match status" value="1"/>
</dbReference>
<comment type="caution">
    <text evidence="8">The sequence shown here is derived from an EMBL/GenBank/DDBJ whole genome shotgun (WGS) entry which is preliminary data.</text>
</comment>
<dbReference type="Pfam" id="PF00593">
    <property type="entry name" value="TonB_dep_Rec_b-barrel"/>
    <property type="match status" value="1"/>
</dbReference>
<dbReference type="InterPro" id="IPR008969">
    <property type="entry name" value="CarboxyPept-like_regulatory"/>
</dbReference>
<dbReference type="InterPro" id="IPR037066">
    <property type="entry name" value="Plug_dom_sf"/>
</dbReference>
<feature type="chain" id="PRO_5034503943" evidence="5">
    <location>
        <begin position="25"/>
        <end position="909"/>
    </location>
</feature>
<dbReference type="Pfam" id="PF13715">
    <property type="entry name" value="CarbopepD_reg_2"/>
    <property type="match status" value="1"/>
</dbReference>
<keyword evidence="4" id="KW-0798">TonB box</keyword>
<dbReference type="Proteomes" id="UP000614460">
    <property type="component" value="Unassembled WGS sequence"/>
</dbReference>
<keyword evidence="9" id="KW-1185">Reference proteome</keyword>
<dbReference type="SUPFAM" id="SSF56935">
    <property type="entry name" value="Porins"/>
    <property type="match status" value="1"/>
</dbReference>
<evidence type="ECO:0000256" key="3">
    <source>
        <dbReference type="ARBA" id="ARBA00023237"/>
    </source>
</evidence>
<dbReference type="Gene3D" id="2.60.40.1120">
    <property type="entry name" value="Carboxypeptidase-like, regulatory domain"/>
    <property type="match status" value="1"/>
</dbReference>
<dbReference type="SUPFAM" id="SSF49464">
    <property type="entry name" value="Carboxypeptidase regulatory domain-like"/>
    <property type="match status" value="1"/>
</dbReference>
<dbReference type="Pfam" id="PF07715">
    <property type="entry name" value="Plug"/>
    <property type="match status" value="1"/>
</dbReference>
<name>A0A8H9FZ59_9SPHI</name>
<evidence type="ECO:0000256" key="4">
    <source>
        <dbReference type="RuleBase" id="RU003357"/>
    </source>
</evidence>
<feature type="domain" description="TonB-dependent receptor plug" evidence="7">
    <location>
        <begin position="138"/>
        <end position="231"/>
    </location>
</feature>
<dbReference type="EMBL" id="BMKM01000004">
    <property type="protein sequence ID" value="GGE22830.1"/>
    <property type="molecule type" value="Genomic_DNA"/>
</dbReference>
<organism evidence="8 9">
    <name type="scientific">Sphingobacterium cellulitidis</name>
    <dbReference type="NCBI Taxonomy" id="1768011"/>
    <lineage>
        <taxon>Bacteria</taxon>
        <taxon>Pseudomonadati</taxon>
        <taxon>Bacteroidota</taxon>
        <taxon>Sphingobacteriia</taxon>
        <taxon>Sphingobacteriales</taxon>
        <taxon>Sphingobacteriaceae</taxon>
        <taxon>Sphingobacterium</taxon>
    </lineage>
</organism>
<feature type="signal peptide" evidence="5">
    <location>
        <begin position="1"/>
        <end position="24"/>
    </location>
</feature>
<dbReference type="PANTHER" id="PTHR40980">
    <property type="entry name" value="PLUG DOMAIN-CONTAINING PROTEIN"/>
    <property type="match status" value="1"/>
</dbReference>
<evidence type="ECO:0000313" key="8">
    <source>
        <dbReference type="EMBL" id="GGE22830.1"/>
    </source>
</evidence>
<dbReference type="AlphaFoldDB" id="A0A8H9FZ59"/>
<evidence type="ECO:0000259" key="7">
    <source>
        <dbReference type="Pfam" id="PF07715"/>
    </source>
</evidence>
<keyword evidence="3" id="KW-0998">Cell outer membrane</keyword>
<keyword evidence="8" id="KW-0176">Collagen</keyword>
<evidence type="ECO:0000256" key="2">
    <source>
        <dbReference type="ARBA" id="ARBA00023136"/>
    </source>
</evidence>
<protein>
    <submittedName>
        <fullName evidence="8">Collagen-binding protein</fullName>
    </submittedName>
</protein>
<comment type="similarity">
    <text evidence="4">Belongs to the TonB-dependent receptor family.</text>
</comment>
<dbReference type="RefSeq" id="WP_182499339.1">
    <property type="nucleotide sequence ID" value="NZ_BMKM01000004.1"/>
</dbReference>
<feature type="domain" description="TonB-dependent receptor-like beta-barrel" evidence="6">
    <location>
        <begin position="443"/>
        <end position="872"/>
    </location>
</feature>